<organism evidence="1 2">
    <name type="scientific">Entomophthora muscae</name>
    <dbReference type="NCBI Taxonomy" id="34485"/>
    <lineage>
        <taxon>Eukaryota</taxon>
        <taxon>Fungi</taxon>
        <taxon>Fungi incertae sedis</taxon>
        <taxon>Zoopagomycota</taxon>
        <taxon>Entomophthoromycotina</taxon>
        <taxon>Entomophthoromycetes</taxon>
        <taxon>Entomophthorales</taxon>
        <taxon>Entomophthoraceae</taxon>
        <taxon>Entomophthora</taxon>
    </lineage>
</organism>
<dbReference type="EMBL" id="QTSX02003657">
    <property type="protein sequence ID" value="KAJ9069126.1"/>
    <property type="molecule type" value="Genomic_DNA"/>
</dbReference>
<evidence type="ECO:0000313" key="1">
    <source>
        <dbReference type="EMBL" id="KAJ9069126.1"/>
    </source>
</evidence>
<protein>
    <submittedName>
        <fullName evidence="1">Uncharacterized protein</fullName>
    </submittedName>
</protein>
<proteinExistence type="predicted"/>
<evidence type="ECO:0000313" key="2">
    <source>
        <dbReference type="Proteomes" id="UP001165960"/>
    </source>
</evidence>
<name>A0ACC2T3U5_9FUNG</name>
<keyword evidence="2" id="KW-1185">Reference proteome</keyword>
<comment type="caution">
    <text evidence="1">The sequence shown here is derived from an EMBL/GenBank/DDBJ whole genome shotgun (WGS) entry which is preliminary data.</text>
</comment>
<dbReference type="Proteomes" id="UP001165960">
    <property type="component" value="Unassembled WGS sequence"/>
</dbReference>
<sequence>MWILALISLSQLCFGQLPAEDLLTSCATRCAALSDYRLNSFCVLACMAYRSPQQSFTQIDQSTSSSVSSTPEVSSTQPPTSREEQSSSQRTESDISSSTIHAPEPSQTEELQPTTYTLTPITPTSLTPESSKSVYFTVSSSTYLLAHTDYGSSAITPSLPIYPLGLIAAWQAFY</sequence>
<accession>A0ACC2T3U5</accession>
<gene>
    <name evidence="1" type="ORF">DSO57_1021792</name>
</gene>
<reference evidence="1" key="1">
    <citation type="submission" date="2022-04" db="EMBL/GenBank/DDBJ databases">
        <title>Genome of the entomopathogenic fungus Entomophthora muscae.</title>
        <authorList>
            <person name="Elya C."/>
            <person name="Lovett B.R."/>
            <person name="Lee E."/>
            <person name="Macias A.M."/>
            <person name="Hajek A.E."/>
            <person name="De Bivort B.L."/>
            <person name="Kasson M.T."/>
            <person name="De Fine Licht H.H."/>
            <person name="Stajich J.E."/>
        </authorList>
    </citation>
    <scope>NUCLEOTIDE SEQUENCE</scope>
    <source>
        <strain evidence="1">Berkeley</strain>
    </source>
</reference>